<feature type="region of interest" description="Disordered" evidence="1">
    <location>
        <begin position="44"/>
        <end position="66"/>
    </location>
</feature>
<name>A0A5N7MB33_9HYPH</name>
<evidence type="ECO:0000256" key="1">
    <source>
        <dbReference type="SAM" id="MobiDB-lite"/>
    </source>
</evidence>
<feature type="transmembrane region" description="Helical" evidence="2">
    <location>
        <begin position="6"/>
        <end position="32"/>
    </location>
</feature>
<keyword evidence="4" id="KW-1185">Reference proteome</keyword>
<evidence type="ECO:0000313" key="3">
    <source>
        <dbReference type="EMBL" id="MPR23977.1"/>
    </source>
</evidence>
<evidence type="ECO:0000313" key="4">
    <source>
        <dbReference type="Proteomes" id="UP000403266"/>
    </source>
</evidence>
<reference evidence="3 4" key="1">
    <citation type="journal article" date="2019" name="Syst. Appl. Microbiol.">
        <title>Microvirga tunisiensis sp. nov., a root nodule symbiotic bacterium isolated from Lupinus micranthus and L. luteus grown in Northern Tunisia.</title>
        <authorList>
            <person name="Msaddak A."/>
            <person name="Rejili M."/>
            <person name="Duran D."/>
            <person name="Mars M."/>
            <person name="Palacios J.M."/>
            <person name="Ruiz-Argueso T."/>
            <person name="Rey L."/>
            <person name="Imperial J."/>
        </authorList>
    </citation>
    <scope>NUCLEOTIDE SEQUENCE [LARGE SCALE GENOMIC DNA]</scope>
    <source>
        <strain evidence="3 4">Lmie10</strain>
    </source>
</reference>
<keyword evidence="2" id="KW-0812">Transmembrane</keyword>
<keyword evidence="2" id="KW-0472">Membrane</keyword>
<dbReference type="AlphaFoldDB" id="A0A5N7MB33"/>
<gene>
    <name evidence="3" type="ORF">FS320_01760</name>
</gene>
<comment type="caution">
    <text evidence="3">The sequence shown here is derived from an EMBL/GenBank/DDBJ whole genome shotgun (WGS) entry which is preliminary data.</text>
</comment>
<proteinExistence type="predicted"/>
<keyword evidence="2" id="KW-1133">Transmembrane helix</keyword>
<protein>
    <submittedName>
        <fullName evidence="3">Uncharacterized protein</fullName>
    </submittedName>
</protein>
<evidence type="ECO:0000256" key="2">
    <source>
        <dbReference type="SAM" id="Phobius"/>
    </source>
</evidence>
<dbReference type="EMBL" id="VOSK01000002">
    <property type="protein sequence ID" value="MPR23977.1"/>
    <property type="molecule type" value="Genomic_DNA"/>
</dbReference>
<sequence>MAFKDVLSLCGRVGLIVAAFAFVAGIVAGPLLERVWSARVTVTQNNDTPLPIPPKVPADPQAGKPG</sequence>
<organism evidence="3 4">
    <name type="scientific">Microvirga tunisiensis</name>
    <dbReference type="NCBI Taxonomy" id="2108360"/>
    <lineage>
        <taxon>Bacteria</taxon>
        <taxon>Pseudomonadati</taxon>
        <taxon>Pseudomonadota</taxon>
        <taxon>Alphaproteobacteria</taxon>
        <taxon>Hyphomicrobiales</taxon>
        <taxon>Methylobacteriaceae</taxon>
        <taxon>Microvirga</taxon>
    </lineage>
</organism>
<dbReference type="Proteomes" id="UP000403266">
    <property type="component" value="Unassembled WGS sequence"/>
</dbReference>
<accession>A0A5N7MB33</accession>